<dbReference type="InterPro" id="IPR000600">
    <property type="entry name" value="ROK"/>
</dbReference>
<sequence length="326" mass="34363">MGQRDWIVGVDVGGTTVKIGIISAEGDIQSKWEIKTDKTDGGQRIMDDVWTSIDQKLAEAAIPVSQVLGIGMGAPGFIDGETGYIYEAVNIGWKEYDLPAHLKGLSGLPVFVENDANVAVLGENWKGAGRQEKNVIAITLGTGVGGGIIANGEIVNGANGMAGEIGHMTIEKNGKPCNCGRYGCLETIASATGIVRQALDIIKAGNSSGMLMEHYLKHGDITTKDIFQFAAAGDKEATSIIEYTADILGMVIANMGTIINPSRVLIGGGVSKAGNQLLDEIQAAFNKYALERVKEICGMRIAELGNDAGIIGAAFLVKQKLLHVTF</sequence>
<evidence type="ECO:0000256" key="2">
    <source>
        <dbReference type="ARBA" id="ARBA00012323"/>
    </source>
</evidence>
<dbReference type="EMBL" id="JBHUMX010000045">
    <property type="protein sequence ID" value="MFD2630828.1"/>
    <property type="molecule type" value="Genomic_DNA"/>
</dbReference>
<evidence type="ECO:0000256" key="5">
    <source>
        <dbReference type="ARBA" id="ARBA00022741"/>
    </source>
</evidence>
<dbReference type="PROSITE" id="PS01125">
    <property type="entry name" value="ROK"/>
    <property type="match status" value="1"/>
</dbReference>
<dbReference type="Gene3D" id="3.30.420.40">
    <property type="match status" value="2"/>
</dbReference>
<keyword evidence="6" id="KW-0418">Kinase</keyword>
<dbReference type="NCBIfam" id="TIGR00744">
    <property type="entry name" value="ROK_glcA_fam"/>
    <property type="match status" value="1"/>
</dbReference>
<gene>
    <name evidence="9" type="ORF">ACFSUN_18820</name>
</gene>
<dbReference type="PANTHER" id="PTHR18964">
    <property type="entry name" value="ROK (REPRESSOR, ORF, KINASE) FAMILY"/>
    <property type="match status" value="1"/>
</dbReference>
<keyword evidence="10" id="KW-1185">Reference proteome</keyword>
<dbReference type="InterPro" id="IPR043129">
    <property type="entry name" value="ATPase_NBD"/>
</dbReference>
<dbReference type="InterPro" id="IPR049874">
    <property type="entry name" value="ROK_cs"/>
</dbReference>
<comment type="caution">
    <text evidence="9">The sequence shown here is derived from an EMBL/GenBank/DDBJ whole genome shotgun (WGS) entry which is preliminary data.</text>
</comment>
<dbReference type="GO" id="GO:0004340">
    <property type="term" value="F:glucokinase activity"/>
    <property type="evidence" value="ECO:0007669"/>
    <property type="project" value="UniProtKB-EC"/>
</dbReference>
<accession>A0ABW5Q5J7</accession>
<keyword evidence="7" id="KW-0067">ATP-binding</keyword>
<evidence type="ECO:0000256" key="3">
    <source>
        <dbReference type="ARBA" id="ARBA00014701"/>
    </source>
</evidence>
<reference evidence="10" key="1">
    <citation type="journal article" date="2019" name="Int. J. Syst. Evol. Microbiol.">
        <title>The Global Catalogue of Microorganisms (GCM) 10K type strain sequencing project: providing services to taxonomists for standard genome sequencing and annotation.</title>
        <authorList>
            <consortium name="The Broad Institute Genomics Platform"/>
            <consortium name="The Broad Institute Genome Sequencing Center for Infectious Disease"/>
            <person name="Wu L."/>
            <person name="Ma J."/>
        </authorList>
    </citation>
    <scope>NUCLEOTIDE SEQUENCE [LARGE SCALE GENOMIC DNA]</scope>
    <source>
        <strain evidence="10">TISTR 1858</strain>
    </source>
</reference>
<proteinExistence type="inferred from homology"/>
<keyword evidence="4 9" id="KW-0808">Transferase</keyword>
<evidence type="ECO:0000313" key="9">
    <source>
        <dbReference type="EMBL" id="MFD2630828.1"/>
    </source>
</evidence>
<keyword evidence="5" id="KW-0547">Nucleotide-binding</keyword>
<comment type="similarity">
    <text evidence="1">Belongs to the ROK (NagC/XylR) family.</text>
</comment>
<evidence type="ECO:0000256" key="7">
    <source>
        <dbReference type="ARBA" id="ARBA00022840"/>
    </source>
</evidence>
<dbReference type="SUPFAM" id="SSF53067">
    <property type="entry name" value="Actin-like ATPase domain"/>
    <property type="match status" value="1"/>
</dbReference>
<evidence type="ECO:0000313" key="10">
    <source>
        <dbReference type="Proteomes" id="UP001597451"/>
    </source>
</evidence>
<evidence type="ECO:0000256" key="6">
    <source>
        <dbReference type="ARBA" id="ARBA00022777"/>
    </source>
</evidence>
<dbReference type="Proteomes" id="UP001597451">
    <property type="component" value="Unassembled WGS sequence"/>
</dbReference>
<dbReference type="RefSeq" id="WP_379564443.1">
    <property type="nucleotide sequence ID" value="NZ_JBHUMX010000045.1"/>
</dbReference>
<dbReference type="PANTHER" id="PTHR18964:SF149">
    <property type="entry name" value="BIFUNCTIONAL UDP-N-ACETYLGLUCOSAMINE 2-EPIMERASE_N-ACETYLMANNOSAMINE KINASE"/>
    <property type="match status" value="1"/>
</dbReference>
<name>A0ABW5Q5J7_9BACI</name>
<dbReference type="InterPro" id="IPR004654">
    <property type="entry name" value="ROK_glcA"/>
</dbReference>
<evidence type="ECO:0000256" key="1">
    <source>
        <dbReference type="ARBA" id="ARBA00006479"/>
    </source>
</evidence>
<evidence type="ECO:0000256" key="4">
    <source>
        <dbReference type="ARBA" id="ARBA00022679"/>
    </source>
</evidence>
<evidence type="ECO:0000256" key="8">
    <source>
        <dbReference type="ARBA" id="ARBA00032386"/>
    </source>
</evidence>
<dbReference type="Pfam" id="PF00480">
    <property type="entry name" value="ROK"/>
    <property type="match status" value="1"/>
</dbReference>
<dbReference type="EC" id="2.7.1.2" evidence="2"/>
<organism evidence="9 10">
    <name type="scientific">Oceanobacillus kapialis</name>
    <dbReference type="NCBI Taxonomy" id="481353"/>
    <lineage>
        <taxon>Bacteria</taxon>
        <taxon>Bacillati</taxon>
        <taxon>Bacillota</taxon>
        <taxon>Bacilli</taxon>
        <taxon>Bacillales</taxon>
        <taxon>Bacillaceae</taxon>
        <taxon>Oceanobacillus</taxon>
    </lineage>
</organism>
<protein>
    <recommendedName>
        <fullName evidence="3">Glucokinase</fullName>
        <ecNumber evidence="2">2.7.1.2</ecNumber>
    </recommendedName>
    <alternativeName>
        <fullName evidence="8">Glucose kinase</fullName>
    </alternativeName>
</protein>